<evidence type="ECO:0000313" key="1">
    <source>
        <dbReference type="EMBL" id="QWC15796.1"/>
    </source>
</evidence>
<gene>
    <name evidence="1" type="ORF">KKR89_16255</name>
</gene>
<evidence type="ECO:0008006" key="3">
    <source>
        <dbReference type="Google" id="ProtNLM"/>
    </source>
</evidence>
<accession>A0ABX8GJF7</accession>
<sequence>MELELPGERRLEDLVLDPVRAVSPGMLRGTVARVFDDGVIVLEVARAAMQIQLEQSAPMRLAVGSVVAVDARDLEFHPTGV</sequence>
<proteinExistence type="predicted"/>
<evidence type="ECO:0000313" key="2">
    <source>
        <dbReference type="Proteomes" id="UP000679335"/>
    </source>
</evidence>
<protein>
    <recommendedName>
        <fullName evidence="3">Transport-associated OB type 2 domain-containing protein</fullName>
    </recommendedName>
</protein>
<dbReference type="Proteomes" id="UP000679335">
    <property type="component" value="Chromosome"/>
</dbReference>
<name>A0ABX8GJF7_9CELL</name>
<keyword evidence="2" id="KW-1185">Reference proteome</keyword>
<dbReference type="EMBL" id="CP076023">
    <property type="protein sequence ID" value="QWC15796.1"/>
    <property type="molecule type" value="Genomic_DNA"/>
</dbReference>
<dbReference type="RefSeq" id="WP_208286368.1">
    <property type="nucleotide sequence ID" value="NZ_CP076023.1"/>
</dbReference>
<organism evidence="1 2">
    <name type="scientific">Cellulomonas dongxiuzhuiae</name>
    <dbReference type="NCBI Taxonomy" id="2819979"/>
    <lineage>
        <taxon>Bacteria</taxon>
        <taxon>Bacillati</taxon>
        <taxon>Actinomycetota</taxon>
        <taxon>Actinomycetes</taxon>
        <taxon>Micrococcales</taxon>
        <taxon>Cellulomonadaceae</taxon>
        <taxon>Cellulomonas</taxon>
    </lineage>
</organism>
<reference evidence="1 2" key="1">
    <citation type="submission" date="2021-05" db="EMBL/GenBank/DDBJ databases">
        <title>Novel species in genus Cellulomonas.</title>
        <authorList>
            <person name="Zhang G."/>
        </authorList>
    </citation>
    <scope>NUCLEOTIDE SEQUENCE [LARGE SCALE GENOMIC DNA]</scope>
    <source>
        <strain evidence="2">zg-ZUI157</strain>
    </source>
</reference>